<protein>
    <submittedName>
        <fullName evidence="4 5">Uncharacterized protein</fullName>
    </submittedName>
</protein>
<dbReference type="Proteomes" id="UP000014760">
    <property type="component" value="Unassembled WGS sequence"/>
</dbReference>
<dbReference type="PROSITE" id="PS50297">
    <property type="entry name" value="ANK_REP_REGION"/>
    <property type="match status" value="3"/>
</dbReference>
<dbReference type="SMART" id="SM00248">
    <property type="entry name" value="ANK"/>
    <property type="match status" value="3"/>
</dbReference>
<dbReference type="SUPFAM" id="SSF48403">
    <property type="entry name" value="Ankyrin repeat"/>
    <property type="match status" value="1"/>
</dbReference>
<dbReference type="EMBL" id="AMQN01005760">
    <property type="status" value="NOT_ANNOTATED_CDS"/>
    <property type="molecule type" value="Genomic_DNA"/>
</dbReference>
<feature type="repeat" description="ANK" evidence="3">
    <location>
        <begin position="53"/>
        <end position="90"/>
    </location>
</feature>
<reference evidence="5" key="3">
    <citation type="submission" date="2015-06" db="UniProtKB">
        <authorList>
            <consortium name="EnsemblMetazoa"/>
        </authorList>
    </citation>
    <scope>IDENTIFICATION</scope>
</reference>
<dbReference type="OrthoDB" id="6143116at2759"/>
<sequence>MRELLIDFGADVGAYRGDENGNSSLHVACASGNISMVKFFLENNADNNGRSNYGNTPLKLAIMNVEDQKRLESIVDLLIEHDADVNIADHEGVTPLHTASAKKNVCIVKKLLTNKANPNKKDNQGASVLHYAFAK</sequence>
<feature type="non-terminal residue" evidence="4">
    <location>
        <position position="135"/>
    </location>
</feature>
<evidence type="ECO:0000313" key="5">
    <source>
        <dbReference type="EnsemblMetazoa" id="CapteP133617"/>
    </source>
</evidence>
<evidence type="ECO:0000256" key="1">
    <source>
        <dbReference type="ARBA" id="ARBA00022737"/>
    </source>
</evidence>
<dbReference type="Gene3D" id="1.25.40.20">
    <property type="entry name" value="Ankyrin repeat-containing domain"/>
    <property type="match status" value="2"/>
</dbReference>
<dbReference type="AlphaFoldDB" id="R7UYE7"/>
<dbReference type="HOGENOM" id="CLU_000134_18_9_1"/>
<dbReference type="EMBL" id="KB296765">
    <property type="protein sequence ID" value="ELU11339.1"/>
    <property type="molecule type" value="Genomic_DNA"/>
</dbReference>
<dbReference type="PRINTS" id="PR01415">
    <property type="entry name" value="ANKYRIN"/>
</dbReference>
<dbReference type="PANTHER" id="PTHR24171">
    <property type="entry name" value="ANKYRIN REPEAT DOMAIN-CONTAINING PROTEIN 39-RELATED"/>
    <property type="match status" value="1"/>
</dbReference>
<gene>
    <name evidence="4" type="ORF">CAPTEDRAFT_133617</name>
</gene>
<evidence type="ECO:0000313" key="6">
    <source>
        <dbReference type="Proteomes" id="UP000014760"/>
    </source>
</evidence>
<evidence type="ECO:0000256" key="3">
    <source>
        <dbReference type="PROSITE-ProRule" id="PRU00023"/>
    </source>
</evidence>
<keyword evidence="1" id="KW-0677">Repeat</keyword>
<dbReference type="Pfam" id="PF12796">
    <property type="entry name" value="Ank_2"/>
    <property type="match status" value="1"/>
</dbReference>
<feature type="repeat" description="ANK" evidence="3">
    <location>
        <begin position="20"/>
        <end position="52"/>
    </location>
</feature>
<reference evidence="6" key="1">
    <citation type="submission" date="2012-12" db="EMBL/GenBank/DDBJ databases">
        <authorList>
            <person name="Hellsten U."/>
            <person name="Grimwood J."/>
            <person name="Chapman J.A."/>
            <person name="Shapiro H."/>
            <person name="Aerts A."/>
            <person name="Otillar R.P."/>
            <person name="Terry A.Y."/>
            <person name="Boore J.L."/>
            <person name="Simakov O."/>
            <person name="Marletaz F."/>
            <person name="Cho S.-J."/>
            <person name="Edsinger-Gonzales E."/>
            <person name="Havlak P."/>
            <person name="Kuo D.-H."/>
            <person name="Larsson T."/>
            <person name="Lv J."/>
            <person name="Arendt D."/>
            <person name="Savage R."/>
            <person name="Osoegawa K."/>
            <person name="de Jong P."/>
            <person name="Lindberg D.R."/>
            <person name="Seaver E.C."/>
            <person name="Weisblat D.A."/>
            <person name="Putnam N.H."/>
            <person name="Grigoriev I.V."/>
            <person name="Rokhsar D.S."/>
        </authorList>
    </citation>
    <scope>NUCLEOTIDE SEQUENCE</scope>
    <source>
        <strain evidence="6">I ESC-2004</strain>
    </source>
</reference>
<dbReference type="InterPro" id="IPR036770">
    <property type="entry name" value="Ankyrin_rpt-contain_sf"/>
</dbReference>
<name>R7UYE7_CAPTE</name>
<dbReference type="OMA" id="WACMAGN"/>
<organism evidence="4">
    <name type="scientific">Capitella teleta</name>
    <name type="common">Polychaete worm</name>
    <dbReference type="NCBI Taxonomy" id="283909"/>
    <lineage>
        <taxon>Eukaryota</taxon>
        <taxon>Metazoa</taxon>
        <taxon>Spiralia</taxon>
        <taxon>Lophotrochozoa</taxon>
        <taxon>Annelida</taxon>
        <taxon>Polychaeta</taxon>
        <taxon>Sedentaria</taxon>
        <taxon>Scolecida</taxon>
        <taxon>Capitellidae</taxon>
        <taxon>Capitella</taxon>
    </lineage>
</organism>
<proteinExistence type="predicted"/>
<dbReference type="EnsemblMetazoa" id="CapteT133617">
    <property type="protein sequence ID" value="CapteP133617"/>
    <property type="gene ID" value="CapteG133617"/>
</dbReference>
<keyword evidence="6" id="KW-1185">Reference proteome</keyword>
<dbReference type="STRING" id="283909.R7UYE7"/>
<keyword evidence="2 3" id="KW-0040">ANK repeat</keyword>
<reference evidence="4 6" key="2">
    <citation type="journal article" date="2013" name="Nature">
        <title>Insights into bilaterian evolution from three spiralian genomes.</title>
        <authorList>
            <person name="Simakov O."/>
            <person name="Marletaz F."/>
            <person name="Cho S.J."/>
            <person name="Edsinger-Gonzales E."/>
            <person name="Havlak P."/>
            <person name="Hellsten U."/>
            <person name="Kuo D.H."/>
            <person name="Larsson T."/>
            <person name="Lv J."/>
            <person name="Arendt D."/>
            <person name="Savage R."/>
            <person name="Osoegawa K."/>
            <person name="de Jong P."/>
            <person name="Grimwood J."/>
            <person name="Chapman J.A."/>
            <person name="Shapiro H."/>
            <person name="Aerts A."/>
            <person name="Otillar R.P."/>
            <person name="Terry A.Y."/>
            <person name="Boore J.L."/>
            <person name="Grigoriev I.V."/>
            <person name="Lindberg D.R."/>
            <person name="Seaver E.C."/>
            <person name="Weisblat D.A."/>
            <person name="Putnam N.H."/>
            <person name="Rokhsar D.S."/>
        </authorList>
    </citation>
    <scope>NUCLEOTIDE SEQUENCE</scope>
    <source>
        <strain evidence="4 6">I ESC-2004</strain>
    </source>
</reference>
<evidence type="ECO:0000313" key="4">
    <source>
        <dbReference type="EMBL" id="ELU11339.1"/>
    </source>
</evidence>
<dbReference type="InterPro" id="IPR002110">
    <property type="entry name" value="Ankyrin_rpt"/>
</dbReference>
<dbReference type="Pfam" id="PF00023">
    <property type="entry name" value="Ank"/>
    <property type="match status" value="1"/>
</dbReference>
<evidence type="ECO:0000256" key="2">
    <source>
        <dbReference type="ARBA" id="ARBA00023043"/>
    </source>
</evidence>
<feature type="repeat" description="ANK" evidence="3">
    <location>
        <begin position="91"/>
        <end position="123"/>
    </location>
</feature>
<accession>R7UYE7</accession>
<dbReference type="PROSITE" id="PS50088">
    <property type="entry name" value="ANK_REPEAT"/>
    <property type="match status" value="3"/>
</dbReference>